<protein>
    <recommendedName>
        <fullName evidence="3">Lipoprotein</fullName>
    </recommendedName>
</protein>
<dbReference type="RefSeq" id="WP_013462318.1">
    <property type="nucleotide sequence ID" value="NC_014774.1"/>
</dbReference>
<organism evidence="1 2">
    <name type="scientific">Liberibacter solanacearum (strain CLso-ZC1)</name>
    <dbReference type="NCBI Taxonomy" id="658172"/>
    <lineage>
        <taxon>Bacteria</taxon>
        <taxon>Pseudomonadati</taxon>
        <taxon>Pseudomonadota</taxon>
        <taxon>Alphaproteobacteria</taxon>
        <taxon>Hyphomicrobiales</taxon>
        <taxon>Rhizobiaceae</taxon>
        <taxon>Liberibacter</taxon>
    </lineage>
</organism>
<dbReference type="STRING" id="658172.CKC_04565"/>
<gene>
    <name evidence="1" type="ordered locus">CKC_04565</name>
</gene>
<evidence type="ECO:0000313" key="1">
    <source>
        <dbReference type="EMBL" id="ADR52662.1"/>
    </source>
</evidence>
<evidence type="ECO:0000313" key="2">
    <source>
        <dbReference type="Proteomes" id="UP000007038"/>
    </source>
</evidence>
<dbReference type="EMBL" id="CP002371">
    <property type="protein sequence ID" value="ADR52662.1"/>
    <property type="molecule type" value="Genomic_DNA"/>
</dbReference>
<dbReference type="PROSITE" id="PS51257">
    <property type="entry name" value="PROKAR_LIPOPROTEIN"/>
    <property type="match status" value="1"/>
</dbReference>
<accession>E4UDI4</accession>
<dbReference type="HOGENOM" id="CLU_2465306_0_0_5"/>
<dbReference type="KEGG" id="lso:CKC_04565"/>
<evidence type="ECO:0008006" key="3">
    <source>
        <dbReference type="Google" id="ProtNLM"/>
    </source>
</evidence>
<dbReference type="AlphaFoldDB" id="E4UDI4"/>
<reference evidence="2" key="1">
    <citation type="submission" date="2010-11" db="EMBL/GenBank/DDBJ databases">
        <title>Complete genome sequence of Candidatus Liberibacter solanacearum CLso-ZC1.</title>
        <authorList>
            <person name="Lin H."/>
            <person name="Doddapaneni H.V."/>
            <person name="Lou B."/>
            <person name="Civerolo E.L."/>
            <person name="Chen C."/>
            <person name="Duan Y."/>
            <person name="Zhou L."/>
            <person name="Glynn J."/>
        </authorList>
    </citation>
    <scope>NUCLEOTIDE SEQUENCE [LARGE SCALE GENOMIC DNA]</scope>
    <source>
        <strain evidence="2">CLso-ZC1</strain>
    </source>
</reference>
<name>E4UDI4_LIBSC</name>
<sequence length="88" mass="9456">MKLSFPKVASIFTMSMSLYSCESASDTAKKNNINPVPAVPAVVAKSPDKTKDIKDVAKDFLHIAADKTVETLAEIVSGEEDTEEITPV</sequence>
<dbReference type="Proteomes" id="UP000007038">
    <property type="component" value="Chromosome"/>
</dbReference>
<reference evidence="1 2" key="3">
    <citation type="journal article" date="2011" name="PLoS ONE">
        <title>The Complete Genome Sequence of 'Candidatus Liberibacter solanacearum', the Bacterium Associated with Potato Zebra Chip Disease.</title>
        <authorList>
            <person name="Lin H."/>
            <person name="Lou B."/>
            <person name="Glynn J.M."/>
            <person name="Doddapaneni H."/>
            <person name="Civerolo E.L."/>
            <person name="Chen C."/>
            <person name="Duan Y."/>
            <person name="Zhou L."/>
            <person name="Vahling C.M."/>
        </authorList>
    </citation>
    <scope>NUCLEOTIDE SEQUENCE [LARGE SCALE GENOMIC DNA]</scope>
    <source>
        <strain evidence="1 2">CLso-ZC1</strain>
    </source>
</reference>
<proteinExistence type="predicted"/>
<reference key="2">
    <citation type="submission" date="2010-11" db="EMBL/GenBank/DDBJ databases">
        <authorList>
            <person name="Lin H."/>
            <person name="Doddapaneni H.V."/>
            <person name="Lou B."/>
            <person name="Civerolo E.L."/>
            <person name="Chen C."/>
            <person name="Duan Y."/>
            <person name="Zhou L."/>
            <person name="Glynn J."/>
        </authorList>
    </citation>
    <scope>NUCLEOTIDE SEQUENCE</scope>
    <source>
        <strain>CLso-ZC1</strain>
    </source>
</reference>
<dbReference type="GeneID" id="96886344"/>